<geneLocation type="plasmid" evidence="3 4">
    <name>pOSC7112.02</name>
</geneLocation>
<protein>
    <submittedName>
        <fullName evidence="3">Transposase IS4 family protein</fullName>
    </submittedName>
</protein>
<gene>
    <name evidence="3" type="ORF">Osc7112_6570</name>
</gene>
<dbReference type="PANTHER" id="PTHR33258">
    <property type="entry name" value="TRANSPOSASE INSL FOR INSERTION SEQUENCE ELEMENT IS186A-RELATED"/>
    <property type="match status" value="1"/>
</dbReference>
<dbReference type="EMBL" id="CP003616">
    <property type="protein sequence ID" value="AFZ10701.1"/>
    <property type="molecule type" value="Genomic_DNA"/>
</dbReference>
<name>K9VRZ1_9CYAN</name>
<sequence>MTKTRTTNRDHAKKKQRPLIEDEVIAQQLEALLTPAMLNQENSYRQLKLRDRILNLPLMMAAVLTLLWRDVAGVRELTRMLTRDGFLWCNPTKVSQQALSQRFLTFPAELFEQVFKDLLPRLRTNWQRRNQRTLPESIQFTLTRFEQIWIIDSSILEALFRKLSNLESAKIGQLAGKISTVIDLVTRLPVEIRFTENAKESDVKLEENILNLVSENTLLLLDRGFDRFIFWLNLIEQKVNFITRIKKGAAIKVEEVFTDSYGLRDRKIRLGSGTKKTPFITLRLIEVRS</sequence>
<dbReference type="PATRIC" id="fig|179408.3.peg.7863"/>
<dbReference type="GO" id="GO:0003677">
    <property type="term" value="F:DNA binding"/>
    <property type="evidence" value="ECO:0007669"/>
    <property type="project" value="InterPro"/>
</dbReference>
<dbReference type="AlphaFoldDB" id="K9VRZ1"/>
<keyword evidence="1" id="KW-0472">Membrane</keyword>
<evidence type="ECO:0000313" key="3">
    <source>
        <dbReference type="EMBL" id="AFZ10701.1"/>
    </source>
</evidence>
<feature type="transmembrane region" description="Helical" evidence="1">
    <location>
        <begin position="53"/>
        <end position="71"/>
    </location>
</feature>
<dbReference type="KEGG" id="oni:Osc7112_6570"/>
<evidence type="ECO:0000256" key="1">
    <source>
        <dbReference type="SAM" id="Phobius"/>
    </source>
</evidence>
<dbReference type="PANTHER" id="PTHR33258:SF1">
    <property type="entry name" value="TRANSPOSASE INSL FOR INSERTION SEQUENCE ELEMENT IS186A-RELATED"/>
    <property type="match status" value="1"/>
</dbReference>
<feature type="domain" description="Transposase IS4-like" evidence="2">
    <location>
        <begin position="146"/>
        <end position="271"/>
    </location>
</feature>
<keyword evidence="1" id="KW-0812">Transmembrane</keyword>
<dbReference type="Proteomes" id="UP000010478">
    <property type="component" value="Plasmid pOSC7112.02"/>
</dbReference>
<dbReference type="GO" id="GO:0006313">
    <property type="term" value="P:DNA transposition"/>
    <property type="evidence" value="ECO:0007669"/>
    <property type="project" value="InterPro"/>
</dbReference>
<proteinExistence type="predicted"/>
<dbReference type="InterPro" id="IPR012337">
    <property type="entry name" value="RNaseH-like_sf"/>
</dbReference>
<keyword evidence="1" id="KW-1133">Transmembrane helix</keyword>
<keyword evidence="3" id="KW-0614">Plasmid</keyword>
<keyword evidence="4" id="KW-1185">Reference proteome</keyword>
<evidence type="ECO:0000313" key="4">
    <source>
        <dbReference type="Proteomes" id="UP000010478"/>
    </source>
</evidence>
<accession>K9VRZ1</accession>
<reference evidence="3 4" key="1">
    <citation type="submission" date="2012-05" db="EMBL/GenBank/DDBJ databases">
        <title>Finished plasmid 2 of genome of Oscillatoria sp. PCC 7112.</title>
        <authorList>
            <consortium name="US DOE Joint Genome Institute"/>
            <person name="Gugger M."/>
            <person name="Coursin T."/>
            <person name="Rippka R."/>
            <person name="Tandeau De Marsac N."/>
            <person name="Huntemann M."/>
            <person name="Wei C.-L."/>
            <person name="Han J."/>
            <person name="Detter J.C."/>
            <person name="Han C."/>
            <person name="Tapia R."/>
            <person name="Davenport K."/>
            <person name="Daligault H."/>
            <person name="Erkkila T."/>
            <person name="Gu W."/>
            <person name="Munk A.C.C."/>
            <person name="Teshima H."/>
            <person name="Xu Y."/>
            <person name="Chain P."/>
            <person name="Chen A."/>
            <person name="Krypides N."/>
            <person name="Mavromatis K."/>
            <person name="Markowitz V."/>
            <person name="Szeto E."/>
            <person name="Ivanova N."/>
            <person name="Mikhailova N."/>
            <person name="Ovchinnikova G."/>
            <person name="Pagani I."/>
            <person name="Pati A."/>
            <person name="Goodwin L."/>
            <person name="Peters L."/>
            <person name="Pitluck S."/>
            <person name="Woyke T."/>
            <person name="Kerfeld C."/>
        </authorList>
    </citation>
    <scope>NUCLEOTIDE SEQUENCE [LARGE SCALE GENOMIC DNA]</scope>
    <source>
        <strain evidence="3 4">PCC 7112</strain>
        <plasmid evidence="3 4">pOSC7112.02</plasmid>
    </source>
</reference>
<dbReference type="InterPro" id="IPR002559">
    <property type="entry name" value="Transposase_11"/>
</dbReference>
<dbReference type="Pfam" id="PF01609">
    <property type="entry name" value="DDE_Tnp_1"/>
    <property type="match status" value="1"/>
</dbReference>
<dbReference type="SUPFAM" id="SSF53098">
    <property type="entry name" value="Ribonuclease H-like"/>
    <property type="match status" value="1"/>
</dbReference>
<evidence type="ECO:0000259" key="2">
    <source>
        <dbReference type="Pfam" id="PF01609"/>
    </source>
</evidence>
<dbReference type="GO" id="GO:0004803">
    <property type="term" value="F:transposase activity"/>
    <property type="evidence" value="ECO:0007669"/>
    <property type="project" value="InterPro"/>
</dbReference>
<dbReference type="HOGENOM" id="CLU_049858_0_0_3"/>
<organism evidence="3 4">
    <name type="scientific">Phormidium nigroviride PCC 7112</name>
    <dbReference type="NCBI Taxonomy" id="179408"/>
    <lineage>
        <taxon>Bacteria</taxon>
        <taxon>Bacillati</taxon>
        <taxon>Cyanobacteriota</taxon>
        <taxon>Cyanophyceae</taxon>
        <taxon>Oscillatoriophycideae</taxon>
        <taxon>Oscillatoriales</taxon>
        <taxon>Oscillatoriaceae</taxon>
        <taxon>Phormidium</taxon>
    </lineage>
</organism>